<dbReference type="Proteomes" id="UP000054560">
    <property type="component" value="Unassembled WGS sequence"/>
</dbReference>
<organism evidence="1 2">
    <name type="scientific">Sphaeroforma arctica JP610</name>
    <dbReference type="NCBI Taxonomy" id="667725"/>
    <lineage>
        <taxon>Eukaryota</taxon>
        <taxon>Ichthyosporea</taxon>
        <taxon>Ichthyophonida</taxon>
        <taxon>Sphaeroforma</taxon>
    </lineage>
</organism>
<dbReference type="AlphaFoldDB" id="A0A0L0FWS3"/>
<keyword evidence="2" id="KW-1185">Reference proteome</keyword>
<dbReference type="RefSeq" id="XP_014154310.1">
    <property type="nucleotide sequence ID" value="XM_014298835.1"/>
</dbReference>
<accession>A0A0L0FWS3</accession>
<dbReference type="EMBL" id="KQ242156">
    <property type="protein sequence ID" value="KNC80408.1"/>
    <property type="molecule type" value="Genomic_DNA"/>
</dbReference>
<protein>
    <submittedName>
        <fullName evidence="1">Uncharacterized protein</fullName>
    </submittedName>
</protein>
<sequence length="80" mass="9175">MAPAEPMKPIRPEGHYSLEEYTRRSMCFTKSIPGMPWATTGMGGISRRLSRVFAFEEPTSVVVMRCPLIRRDWGLENPLF</sequence>
<dbReference type="GeneID" id="25907741"/>
<evidence type="ECO:0000313" key="1">
    <source>
        <dbReference type="EMBL" id="KNC80408.1"/>
    </source>
</evidence>
<evidence type="ECO:0000313" key="2">
    <source>
        <dbReference type="Proteomes" id="UP000054560"/>
    </source>
</evidence>
<proteinExistence type="predicted"/>
<name>A0A0L0FWS3_9EUKA</name>
<gene>
    <name evidence="1" type="ORF">SARC_07237</name>
</gene>
<reference evidence="1 2" key="1">
    <citation type="submission" date="2011-02" db="EMBL/GenBank/DDBJ databases">
        <title>The Genome Sequence of Sphaeroforma arctica JP610.</title>
        <authorList>
            <consortium name="The Broad Institute Genome Sequencing Platform"/>
            <person name="Russ C."/>
            <person name="Cuomo C."/>
            <person name="Young S.K."/>
            <person name="Zeng Q."/>
            <person name="Gargeya S."/>
            <person name="Alvarado L."/>
            <person name="Berlin A."/>
            <person name="Chapman S.B."/>
            <person name="Chen Z."/>
            <person name="Freedman E."/>
            <person name="Gellesch M."/>
            <person name="Goldberg J."/>
            <person name="Griggs A."/>
            <person name="Gujja S."/>
            <person name="Heilman E."/>
            <person name="Heiman D."/>
            <person name="Howarth C."/>
            <person name="Mehta T."/>
            <person name="Neiman D."/>
            <person name="Pearson M."/>
            <person name="Roberts A."/>
            <person name="Saif S."/>
            <person name="Shea T."/>
            <person name="Shenoy N."/>
            <person name="Sisk P."/>
            <person name="Stolte C."/>
            <person name="Sykes S."/>
            <person name="White J."/>
            <person name="Yandava C."/>
            <person name="Burger G."/>
            <person name="Gray M.W."/>
            <person name="Holland P.W.H."/>
            <person name="King N."/>
            <person name="Lang F.B.F."/>
            <person name="Roger A.J."/>
            <person name="Ruiz-Trillo I."/>
            <person name="Haas B."/>
            <person name="Nusbaum C."/>
            <person name="Birren B."/>
        </authorList>
    </citation>
    <scope>NUCLEOTIDE SEQUENCE [LARGE SCALE GENOMIC DNA]</scope>
    <source>
        <strain evidence="1 2">JP610</strain>
    </source>
</reference>